<reference evidence="2" key="2">
    <citation type="submission" date="2022-10" db="EMBL/GenBank/DDBJ databases">
        <authorList>
            <consortium name="ENA_rothamsted_submissions"/>
            <consortium name="culmorum"/>
            <person name="King R."/>
        </authorList>
    </citation>
    <scope>NUCLEOTIDE SEQUENCE</scope>
</reference>
<evidence type="ECO:0000313" key="3">
    <source>
        <dbReference type="Proteomes" id="UP001153620"/>
    </source>
</evidence>
<dbReference type="PROSITE" id="PS51257">
    <property type="entry name" value="PROKAR_LIPOPROTEIN"/>
    <property type="match status" value="1"/>
</dbReference>
<dbReference type="EMBL" id="OU895878">
    <property type="protein sequence ID" value="CAH1723164.1"/>
    <property type="molecule type" value="Genomic_DNA"/>
</dbReference>
<dbReference type="AlphaFoldDB" id="A0A9P0IY56"/>
<dbReference type="Proteomes" id="UP001153620">
    <property type="component" value="Chromosome 2"/>
</dbReference>
<protein>
    <submittedName>
        <fullName evidence="2">Uncharacterized protein</fullName>
    </submittedName>
</protein>
<feature type="chain" id="PRO_5040507165" evidence="1">
    <location>
        <begin position="22"/>
        <end position="150"/>
    </location>
</feature>
<evidence type="ECO:0000313" key="2">
    <source>
        <dbReference type="EMBL" id="CAH1723164.1"/>
    </source>
</evidence>
<organism evidence="2 3">
    <name type="scientific">Chironomus riparius</name>
    <dbReference type="NCBI Taxonomy" id="315576"/>
    <lineage>
        <taxon>Eukaryota</taxon>
        <taxon>Metazoa</taxon>
        <taxon>Ecdysozoa</taxon>
        <taxon>Arthropoda</taxon>
        <taxon>Hexapoda</taxon>
        <taxon>Insecta</taxon>
        <taxon>Pterygota</taxon>
        <taxon>Neoptera</taxon>
        <taxon>Endopterygota</taxon>
        <taxon>Diptera</taxon>
        <taxon>Nematocera</taxon>
        <taxon>Chironomoidea</taxon>
        <taxon>Chironomidae</taxon>
        <taxon>Chironominae</taxon>
        <taxon>Chironomus</taxon>
    </lineage>
</organism>
<keyword evidence="1" id="KW-0732">Signal</keyword>
<keyword evidence="3" id="KW-1185">Reference proteome</keyword>
<gene>
    <name evidence="2" type="ORF">CHIRRI_LOCUS8749</name>
</gene>
<proteinExistence type="predicted"/>
<feature type="signal peptide" evidence="1">
    <location>
        <begin position="1"/>
        <end position="21"/>
    </location>
</feature>
<reference evidence="2" key="1">
    <citation type="submission" date="2022-01" db="EMBL/GenBank/DDBJ databases">
        <authorList>
            <person name="King R."/>
        </authorList>
    </citation>
    <scope>NUCLEOTIDE SEQUENCE</scope>
</reference>
<evidence type="ECO:0000256" key="1">
    <source>
        <dbReference type="SAM" id="SignalP"/>
    </source>
</evidence>
<sequence length="150" mass="16797">MKTTCVIFAILSVVAITSCAGQYYCGSNLHQVYLRFGIHSIAFNVQGCWSASYIRSTCDISFHNSEATIASIPLTNRRKRQALFGGSIANFVTSLFSGTHLDQSGLSYPFTINQYVESLPKNSYLYAIMTDVCHFQHDTQMKAFHFVKLD</sequence>
<name>A0A9P0IY56_9DIPT</name>
<accession>A0A9P0IY56</accession>